<dbReference type="Ensembl" id="ENSHBUT00000024241.1">
    <property type="protein sequence ID" value="ENSHBUP00000015852.1"/>
    <property type="gene ID" value="ENSHBUG00000017784.1"/>
</dbReference>
<accession>A0A3Q3C7Q5</accession>
<evidence type="ECO:0000313" key="2">
    <source>
        <dbReference type="Proteomes" id="UP000264840"/>
    </source>
</evidence>
<dbReference type="AlphaFoldDB" id="A0A3Q3C7Q5"/>
<reference evidence="1" key="1">
    <citation type="submission" date="2025-08" db="UniProtKB">
        <authorList>
            <consortium name="Ensembl"/>
        </authorList>
    </citation>
    <scope>IDENTIFICATION</scope>
</reference>
<organism evidence="1 2">
    <name type="scientific">Haplochromis burtoni</name>
    <name type="common">Burton's mouthbrooder</name>
    <name type="synonym">Chromis burtoni</name>
    <dbReference type="NCBI Taxonomy" id="8153"/>
    <lineage>
        <taxon>Eukaryota</taxon>
        <taxon>Metazoa</taxon>
        <taxon>Chordata</taxon>
        <taxon>Craniata</taxon>
        <taxon>Vertebrata</taxon>
        <taxon>Euteleostomi</taxon>
        <taxon>Actinopterygii</taxon>
        <taxon>Neopterygii</taxon>
        <taxon>Teleostei</taxon>
        <taxon>Neoteleostei</taxon>
        <taxon>Acanthomorphata</taxon>
        <taxon>Ovalentaria</taxon>
        <taxon>Cichlomorphae</taxon>
        <taxon>Cichliformes</taxon>
        <taxon>Cichlidae</taxon>
        <taxon>African cichlids</taxon>
        <taxon>Pseudocrenilabrinae</taxon>
        <taxon>Haplochromini</taxon>
        <taxon>Haplochromis</taxon>
    </lineage>
</organism>
<name>A0A3Q3C7Q5_HAPBU</name>
<dbReference type="Proteomes" id="UP000264840">
    <property type="component" value="Unplaced"/>
</dbReference>
<protein>
    <submittedName>
        <fullName evidence="1">Uncharacterized protein</fullName>
    </submittedName>
</protein>
<sequence>MSKRAQKDATFRNQSVFMHPKRKTLNTYTANGRTAQRNQLLYNKYNETLKFAKDLLDSPGPHLHNAINIQLINANYRQVWSFGFKIQRVGCAEMF</sequence>
<keyword evidence="2" id="KW-1185">Reference proteome</keyword>
<evidence type="ECO:0000313" key="1">
    <source>
        <dbReference type="Ensembl" id="ENSHBUP00000015852.1"/>
    </source>
</evidence>
<reference evidence="1" key="2">
    <citation type="submission" date="2025-09" db="UniProtKB">
        <authorList>
            <consortium name="Ensembl"/>
        </authorList>
    </citation>
    <scope>IDENTIFICATION</scope>
</reference>
<proteinExistence type="predicted"/>